<comment type="caution">
    <text evidence="2">The sequence shown here is derived from an EMBL/GenBank/DDBJ whole genome shotgun (WGS) entry which is preliminary data.</text>
</comment>
<gene>
    <name evidence="2" type="ORF">KDA27_22600</name>
</gene>
<dbReference type="Proteomes" id="UP000739538">
    <property type="component" value="Unassembled WGS sequence"/>
</dbReference>
<keyword evidence="1" id="KW-1133">Transmembrane helix</keyword>
<protein>
    <submittedName>
        <fullName evidence="2">Uncharacterized protein</fullName>
    </submittedName>
</protein>
<accession>A0A956NGN5</accession>
<reference evidence="2" key="1">
    <citation type="submission" date="2020-04" db="EMBL/GenBank/DDBJ databases">
        <authorList>
            <person name="Zhang T."/>
        </authorList>
    </citation>
    <scope>NUCLEOTIDE SEQUENCE</scope>
    <source>
        <strain evidence="2">HKST-UBA02</strain>
    </source>
</reference>
<evidence type="ECO:0000313" key="3">
    <source>
        <dbReference type="Proteomes" id="UP000739538"/>
    </source>
</evidence>
<feature type="transmembrane region" description="Helical" evidence="1">
    <location>
        <begin position="99"/>
        <end position="119"/>
    </location>
</feature>
<evidence type="ECO:0000313" key="2">
    <source>
        <dbReference type="EMBL" id="MCA9758604.1"/>
    </source>
</evidence>
<organism evidence="2 3">
    <name type="scientific">Eiseniibacteriota bacterium</name>
    <dbReference type="NCBI Taxonomy" id="2212470"/>
    <lineage>
        <taxon>Bacteria</taxon>
        <taxon>Candidatus Eiseniibacteriota</taxon>
    </lineage>
</organism>
<keyword evidence="1" id="KW-0812">Transmembrane</keyword>
<name>A0A956NGN5_UNCEI</name>
<evidence type="ECO:0000256" key="1">
    <source>
        <dbReference type="SAM" id="Phobius"/>
    </source>
</evidence>
<sequence length="230" mass="25650">MPRGELKSEPIHETIVKLNARIESRFPGSGLGEVGQTLLNLAAVNDEVIAKARRPIWWLRVLIACGVLALLVTATWAAFQMIRIATGESPSIPDLLQGVDAAVNEIILLGLALVFMTSMETRFKRRQSLSILHRLRGLAHVVDMHQLTKDPEFSLRPDNSASETEKPPLDRFQLERYLDYCSEMLALTSKLAALHLTATQDPVVLSVINEIEALVTGLTRKIWQKIIILQ</sequence>
<dbReference type="AlphaFoldDB" id="A0A956NGN5"/>
<proteinExistence type="predicted"/>
<dbReference type="EMBL" id="JAGQHS010000191">
    <property type="protein sequence ID" value="MCA9758604.1"/>
    <property type="molecule type" value="Genomic_DNA"/>
</dbReference>
<feature type="transmembrane region" description="Helical" evidence="1">
    <location>
        <begin position="57"/>
        <end position="79"/>
    </location>
</feature>
<keyword evidence="1" id="KW-0472">Membrane</keyword>
<reference evidence="2" key="2">
    <citation type="journal article" date="2021" name="Microbiome">
        <title>Successional dynamics and alternative stable states in a saline activated sludge microbial community over 9 years.</title>
        <authorList>
            <person name="Wang Y."/>
            <person name="Ye J."/>
            <person name="Ju F."/>
            <person name="Liu L."/>
            <person name="Boyd J.A."/>
            <person name="Deng Y."/>
            <person name="Parks D.H."/>
            <person name="Jiang X."/>
            <person name="Yin X."/>
            <person name="Woodcroft B.J."/>
            <person name="Tyson G.W."/>
            <person name="Hugenholtz P."/>
            <person name="Polz M.F."/>
            <person name="Zhang T."/>
        </authorList>
    </citation>
    <scope>NUCLEOTIDE SEQUENCE</scope>
    <source>
        <strain evidence="2">HKST-UBA02</strain>
    </source>
</reference>